<evidence type="ECO:0000313" key="2">
    <source>
        <dbReference type="Proteomes" id="UP001152885"/>
    </source>
</evidence>
<dbReference type="EMBL" id="CANTUO010000003">
    <property type="protein sequence ID" value="CAI5758839.1"/>
    <property type="molecule type" value="Genomic_DNA"/>
</dbReference>
<reference evidence="1" key="1">
    <citation type="submission" date="2022-12" db="EMBL/GenBank/DDBJ databases">
        <authorList>
            <person name="Brejova B."/>
        </authorList>
    </citation>
    <scope>NUCLEOTIDE SEQUENCE</scope>
</reference>
<keyword evidence="2" id="KW-1185">Reference proteome</keyword>
<comment type="caution">
    <text evidence="1">The sequence shown here is derived from an EMBL/GenBank/DDBJ whole genome shotgun (WGS) entry which is preliminary data.</text>
</comment>
<gene>
    <name evidence="1" type="ORF">CANVERA_P3351</name>
</gene>
<dbReference type="AlphaFoldDB" id="A0A9W4TYG3"/>
<organism evidence="1 2">
    <name type="scientific">Candida verbasci</name>
    <dbReference type="NCBI Taxonomy" id="1227364"/>
    <lineage>
        <taxon>Eukaryota</taxon>
        <taxon>Fungi</taxon>
        <taxon>Dikarya</taxon>
        <taxon>Ascomycota</taxon>
        <taxon>Saccharomycotina</taxon>
        <taxon>Pichiomycetes</taxon>
        <taxon>Debaryomycetaceae</taxon>
        <taxon>Candida/Lodderomyces clade</taxon>
        <taxon>Candida</taxon>
    </lineage>
</organism>
<accession>A0A9W4TYG3</accession>
<name>A0A9W4TYG3_9ASCO</name>
<proteinExistence type="predicted"/>
<dbReference type="OrthoDB" id="4095746at2759"/>
<sequence length="221" mass="25397">MGRHPLYKKQKIAQPEPVVNDQQFQSYPPTVYESAPATLKNFPSSIVNGITEEGGLFSLTFKSINCARYVENIDYMKRLFKPEINLVKLSDTDLNLFKEELEKDIQTEEELEKPIDEISQLQNELDDFMNKQGDLEVFSKKLVENYRLENPNKKLIVSGDKFNITSIVIPNLEVEKVEDLHDDFLVVASDEVVDEKPDLKLEEEIREIANEQDSGVTSQVE</sequence>
<protein>
    <submittedName>
        <fullName evidence="1">Uncharacterized protein</fullName>
    </submittedName>
</protein>
<evidence type="ECO:0000313" key="1">
    <source>
        <dbReference type="EMBL" id="CAI5758839.1"/>
    </source>
</evidence>
<dbReference type="Proteomes" id="UP001152885">
    <property type="component" value="Unassembled WGS sequence"/>
</dbReference>